<reference evidence="1" key="1">
    <citation type="submission" date="2023-08" db="EMBL/GenBank/DDBJ databases">
        <authorList>
            <person name="Audoor S."/>
            <person name="Bilcke G."/>
        </authorList>
    </citation>
    <scope>NUCLEOTIDE SEQUENCE</scope>
</reference>
<dbReference type="InterPro" id="IPR029063">
    <property type="entry name" value="SAM-dependent_MTases_sf"/>
</dbReference>
<proteinExistence type="predicted"/>
<dbReference type="EMBL" id="CAKOGP040002191">
    <property type="protein sequence ID" value="CAJ1964504.1"/>
    <property type="molecule type" value="Genomic_DNA"/>
</dbReference>
<protein>
    <recommendedName>
        <fullName evidence="3">Calmodulin-lysine N-methyltransferase</fullName>
    </recommendedName>
</protein>
<evidence type="ECO:0008006" key="3">
    <source>
        <dbReference type="Google" id="ProtNLM"/>
    </source>
</evidence>
<accession>A0AAD2G6J3</accession>
<organism evidence="1 2">
    <name type="scientific">Cylindrotheca closterium</name>
    <dbReference type="NCBI Taxonomy" id="2856"/>
    <lineage>
        <taxon>Eukaryota</taxon>
        <taxon>Sar</taxon>
        <taxon>Stramenopiles</taxon>
        <taxon>Ochrophyta</taxon>
        <taxon>Bacillariophyta</taxon>
        <taxon>Bacillariophyceae</taxon>
        <taxon>Bacillariophycidae</taxon>
        <taxon>Bacillariales</taxon>
        <taxon>Bacillariaceae</taxon>
        <taxon>Cylindrotheca</taxon>
    </lineage>
</organism>
<dbReference type="InterPro" id="IPR019410">
    <property type="entry name" value="Methyltransf_16"/>
</dbReference>
<dbReference type="PANTHER" id="PTHR14614:SF132">
    <property type="entry name" value="PROTEIN-LYSINE METHYLTRANSFERASE C42C1.13"/>
    <property type="match status" value="1"/>
</dbReference>
<dbReference type="PANTHER" id="PTHR14614">
    <property type="entry name" value="HEPATOCELLULAR CARCINOMA-ASSOCIATED ANTIGEN"/>
    <property type="match status" value="1"/>
</dbReference>
<dbReference type="Pfam" id="PF10294">
    <property type="entry name" value="Methyltransf_16"/>
    <property type="match status" value="1"/>
</dbReference>
<keyword evidence="2" id="KW-1185">Reference proteome</keyword>
<name>A0AAD2G6J3_9STRA</name>
<dbReference type="SUPFAM" id="SSF53335">
    <property type="entry name" value="S-adenosyl-L-methionine-dependent methyltransferases"/>
    <property type="match status" value="1"/>
</dbReference>
<evidence type="ECO:0000313" key="2">
    <source>
        <dbReference type="Proteomes" id="UP001295423"/>
    </source>
</evidence>
<dbReference type="Gene3D" id="3.40.50.150">
    <property type="entry name" value="Vaccinia Virus protein VP39"/>
    <property type="match status" value="1"/>
</dbReference>
<comment type="caution">
    <text evidence="1">The sequence shown here is derived from an EMBL/GenBank/DDBJ whole genome shotgun (WGS) entry which is preliminary data.</text>
</comment>
<sequence length="331" mass="36828">MTEFQQGWREFHIHDTVAAAAKEGRTSADDGNNQDEEDVIYASGINLFGNIQEEEEEETMHFSFPVAEAGGCDESTRSAVVVAAAEKKNIEVTLKGFSDYTQSTGLAVWLGSEILARFMARHPYLIRGKTVMELGSGLGLAGITSHHLDSKTSVLTDGDSLVLNDYLKFNANQNDRRQQDTIGGDGHPGAIECHQLIWGHRGQSNGQSPLAQFRKKYGQFDVILAADCTYIPQSVEPFWETIDFLLDTEVTGKDDDTAHGITPAKSPSTPKVIYVMEASTQAKFEDILDSAKLRGFEWTIDTMPSLYEKDETPQDSQKEHEIYTFWRSRCS</sequence>
<gene>
    <name evidence="1" type="ORF">CYCCA115_LOCUS20662</name>
</gene>
<evidence type="ECO:0000313" key="1">
    <source>
        <dbReference type="EMBL" id="CAJ1964504.1"/>
    </source>
</evidence>
<dbReference type="AlphaFoldDB" id="A0AAD2G6J3"/>
<dbReference type="Proteomes" id="UP001295423">
    <property type="component" value="Unassembled WGS sequence"/>
</dbReference>